<dbReference type="PROSITE" id="PS51186">
    <property type="entry name" value="GNAT"/>
    <property type="match status" value="1"/>
</dbReference>
<gene>
    <name evidence="4" type="ORF">Cch02nite_13480</name>
</gene>
<dbReference type="Pfam" id="PF00583">
    <property type="entry name" value="Acetyltransf_1"/>
    <property type="match status" value="1"/>
</dbReference>
<name>A0A8J3K1U4_9ACTN</name>
<proteinExistence type="predicted"/>
<evidence type="ECO:0000259" key="3">
    <source>
        <dbReference type="PROSITE" id="PS51186"/>
    </source>
</evidence>
<dbReference type="GO" id="GO:0016747">
    <property type="term" value="F:acyltransferase activity, transferring groups other than amino-acyl groups"/>
    <property type="evidence" value="ECO:0007669"/>
    <property type="project" value="InterPro"/>
</dbReference>
<dbReference type="RefSeq" id="WP_191837757.1">
    <property type="nucleotide sequence ID" value="NZ_BAAALB010000010.1"/>
</dbReference>
<protein>
    <recommendedName>
        <fullName evidence="3">N-acetyltransferase domain-containing protein</fullName>
    </recommendedName>
</protein>
<dbReference type="Proteomes" id="UP000619293">
    <property type="component" value="Unassembled WGS sequence"/>
</dbReference>
<evidence type="ECO:0000256" key="2">
    <source>
        <dbReference type="ARBA" id="ARBA00023315"/>
    </source>
</evidence>
<evidence type="ECO:0000256" key="1">
    <source>
        <dbReference type="ARBA" id="ARBA00022679"/>
    </source>
</evidence>
<dbReference type="Gene3D" id="3.40.630.30">
    <property type="match status" value="1"/>
</dbReference>
<keyword evidence="2" id="KW-0012">Acyltransferase</keyword>
<organism evidence="4 5">
    <name type="scientific">Catellatospora chokoriensis</name>
    <dbReference type="NCBI Taxonomy" id="310353"/>
    <lineage>
        <taxon>Bacteria</taxon>
        <taxon>Bacillati</taxon>
        <taxon>Actinomycetota</taxon>
        <taxon>Actinomycetes</taxon>
        <taxon>Micromonosporales</taxon>
        <taxon>Micromonosporaceae</taxon>
        <taxon>Catellatospora</taxon>
    </lineage>
</organism>
<dbReference type="EMBL" id="BONG01000006">
    <property type="protein sequence ID" value="GIF87904.1"/>
    <property type="molecule type" value="Genomic_DNA"/>
</dbReference>
<dbReference type="InterPro" id="IPR000182">
    <property type="entry name" value="GNAT_dom"/>
</dbReference>
<keyword evidence="1" id="KW-0808">Transferase</keyword>
<evidence type="ECO:0000313" key="5">
    <source>
        <dbReference type="Proteomes" id="UP000619293"/>
    </source>
</evidence>
<sequence>MIETRRAVAGDAAELVRLRAVMLGAMAGQPVEPGPWQQEALAMLRARLAEPVPTMAAYVVDVPDGVGLAACAVGTVDLRLGGPANPSGRTGYVYNVVTDPACRRRGFSRACMSALLDWFAERGVSTVDLRATADGEPLYRELGFAPVSHTSLRWVAGRR</sequence>
<accession>A0A8J3K1U4</accession>
<reference evidence="4 5" key="1">
    <citation type="submission" date="2021-01" db="EMBL/GenBank/DDBJ databases">
        <title>Whole genome shotgun sequence of Catellatospora chokoriensis NBRC 107358.</title>
        <authorList>
            <person name="Komaki H."/>
            <person name="Tamura T."/>
        </authorList>
    </citation>
    <scope>NUCLEOTIDE SEQUENCE [LARGE SCALE GENOMIC DNA]</scope>
    <source>
        <strain evidence="4 5">NBRC 107358</strain>
    </source>
</reference>
<evidence type="ECO:0000313" key="4">
    <source>
        <dbReference type="EMBL" id="GIF87904.1"/>
    </source>
</evidence>
<feature type="domain" description="N-acetyltransferase" evidence="3">
    <location>
        <begin position="2"/>
        <end position="159"/>
    </location>
</feature>
<dbReference type="SUPFAM" id="SSF55729">
    <property type="entry name" value="Acyl-CoA N-acyltransferases (Nat)"/>
    <property type="match status" value="1"/>
</dbReference>
<dbReference type="InterPro" id="IPR016181">
    <property type="entry name" value="Acyl_CoA_acyltransferase"/>
</dbReference>
<dbReference type="CDD" id="cd04301">
    <property type="entry name" value="NAT_SF"/>
    <property type="match status" value="1"/>
</dbReference>
<dbReference type="PANTHER" id="PTHR43877">
    <property type="entry name" value="AMINOALKYLPHOSPHONATE N-ACETYLTRANSFERASE-RELATED-RELATED"/>
    <property type="match status" value="1"/>
</dbReference>
<comment type="caution">
    <text evidence="4">The sequence shown here is derived from an EMBL/GenBank/DDBJ whole genome shotgun (WGS) entry which is preliminary data.</text>
</comment>
<dbReference type="InterPro" id="IPR050832">
    <property type="entry name" value="Bact_Acetyltransf"/>
</dbReference>
<dbReference type="AlphaFoldDB" id="A0A8J3K1U4"/>
<keyword evidence="5" id="KW-1185">Reference proteome</keyword>